<keyword evidence="1" id="KW-0812">Transmembrane</keyword>
<dbReference type="AlphaFoldDB" id="A0A3D9VEF0"/>
<feature type="transmembrane region" description="Helical" evidence="1">
    <location>
        <begin position="14"/>
        <end position="35"/>
    </location>
</feature>
<keyword evidence="1" id="KW-1133">Transmembrane helix</keyword>
<keyword evidence="3" id="KW-1185">Reference proteome</keyword>
<accession>A0A3D9VEF0</accession>
<dbReference type="EMBL" id="QTUC01000001">
    <property type="protein sequence ID" value="REF37495.1"/>
    <property type="molecule type" value="Genomic_DNA"/>
</dbReference>
<evidence type="ECO:0008006" key="4">
    <source>
        <dbReference type="Google" id="ProtNLM"/>
    </source>
</evidence>
<sequence>MLSALFVALLPNPIGFGGLALLAVLVFLCLALLFARPAAYRFDERGVTAMVGRRRVTWAWQDIAAIGVAVDSKGREFLGFRFVDGVAPPKLSFWLYPAWSAELGALILAQLSDVPLLRPLRRGPVAGEDRRRMSDAALAAYWSSSGRRLGGTGLPSRSARNSARALLESHLTALPTGVR</sequence>
<proteinExistence type="predicted"/>
<evidence type="ECO:0000256" key="1">
    <source>
        <dbReference type="SAM" id="Phobius"/>
    </source>
</evidence>
<name>A0A3D9VEF0_THECX</name>
<organism evidence="2 3">
    <name type="scientific">Thermasporomyces composti</name>
    <dbReference type="NCBI Taxonomy" id="696763"/>
    <lineage>
        <taxon>Bacteria</taxon>
        <taxon>Bacillati</taxon>
        <taxon>Actinomycetota</taxon>
        <taxon>Actinomycetes</taxon>
        <taxon>Propionibacteriales</taxon>
        <taxon>Nocardioidaceae</taxon>
        <taxon>Thermasporomyces</taxon>
    </lineage>
</organism>
<reference evidence="2 3" key="1">
    <citation type="submission" date="2018-08" db="EMBL/GenBank/DDBJ databases">
        <title>Sequencing the genomes of 1000 actinobacteria strains.</title>
        <authorList>
            <person name="Klenk H.-P."/>
        </authorList>
    </citation>
    <scope>NUCLEOTIDE SEQUENCE [LARGE SCALE GENOMIC DNA]</scope>
    <source>
        <strain evidence="2 3">DSM 22891</strain>
    </source>
</reference>
<dbReference type="Proteomes" id="UP000256485">
    <property type="component" value="Unassembled WGS sequence"/>
</dbReference>
<gene>
    <name evidence="2" type="ORF">DFJ64_2939</name>
</gene>
<keyword evidence="1" id="KW-0472">Membrane</keyword>
<comment type="caution">
    <text evidence="2">The sequence shown here is derived from an EMBL/GenBank/DDBJ whole genome shotgun (WGS) entry which is preliminary data.</text>
</comment>
<evidence type="ECO:0000313" key="2">
    <source>
        <dbReference type="EMBL" id="REF37495.1"/>
    </source>
</evidence>
<protein>
    <recommendedName>
        <fullName evidence="4">PH (Pleckstrin Homology) domain-containing protein</fullName>
    </recommendedName>
</protein>
<evidence type="ECO:0000313" key="3">
    <source>
        <dbReference type="Proteomes" id="UP000256485"/>
    </source>
</evidence>